<name>A0A1M5X760_9RHOB</name>
<gene>
    <name evidence="2" type="ORF">SAMN05443551_3778</name>
</gene>
<feature type="domain" description="DUF4145" evidence="1">
    <location>
        <begin position="117"/>
        <end position="205"/>
    </location>
</feature>
<dbReference type="Pfam" id="PF13643">
    <property type="entry name" value="DUF4145"/>
    <property type="match status" value="1"/>
</dbReference>
<keyword evidence="3" id="KW-1185">Reference proteome</keyword>
<dbReference type="RefSeq" id="WP_084066282.1">
    <property type="nucleotide sequence ID" value="NZ_FQXC01000005.1"/>
</dbReference>
<protein>
    <recommendedName>
        <fullName evidence="1">DUF4145 domain-containing protein</fullName>
    </recommendedName>
</protein>
<dbReference type="InterPro" id="IPR025285">
    <property type="entry name" value="DUF4145"/>
</dbReference>
<accession>A0A1M5X760</accession>
<evidence type="ECO:0000259" key="1">
    <source>
        <dbReference type="Pfam" id="PF13643"/>
    </source>
</evidence>
<dbReference type="Proteomes" id="UP000184221">
    <property type="component" value="Unassembled WGS sequence"/>
</dbReference>
<sequence>MKELLFENPNIFQADDRVRLVDSHNQQPLSLRCPHCLHVGTFGAIREGLGWTKYQIDHSRTKGRSMYGFIRVCPNTECNGIVFTVSSGTDYVNVSPPELIDFDAKNLPKKLLSTLEEAISCHAAKAYRASAMMVRRLLEEICDESGAEGKDLHTRLVSLRSKVTLPDELFDAMTELKALGNDAAHITAKNYIQIGKDESEDSIELAKEILKARYQLKGLVDRLRARKAKSSDAK</sequence>
<reference evidence="2 3" key="1">
    <citation type="submission" date="2016-11" db="EMBL/GenBank/DDBJ databases">
        <authorList>
            <person name="Jaros S."/>
            <person name="Januszkiewicz K."/>
            <person name="Wedrychowicz H."/>
        </authorList>
    </citation>
    <scope>NUCLEOTIDE SEQUENCE [LARGE SCALE GENOMIC DNA]</scope>
    <source>
        <strain evidence="2 3">DSM 29431</strain>
    </source>
</reference>
<evidence type="ECO:0000313" key="2">
    <source>
        <dbReference type="EMBL" id="SHH95334.1"/>
    </source>
</evidence>
<dbReference type="EMBL" id="FQXC01000005">
    <property type="protein sequence ID" value="SHH95334.1"/>
    <property type="molecule type" value="Genomic_DNA"/>
</dbReference>
<dbReference type="OrthoDB" id="8420147at2"/>
<dbReference type="AlphaFoldDB" id="A0A1M5X760"/>
<evidence type="ECO:0000313" key="3">
    <source>
        <dbReference type="Proteomes" id="UP000184221"/>
    </source>
</evidence>
<organism evidence="2 3">
    <name type="scientific">Marivita hallyeonensis</name>
    <dbReference type="NCBI Taxonomy" id="996342"/>
    <lineage>
        <taxon>Bacteria</taxon>
        <taxon>Pseudomonadati</taxon>
        <taxon>Pseudomonadota</taxon>
        <taxon>Alphaproteobacteria</taxon>
        <taxon>Rhodobacterales</taxon>
        <taxon>Roseobacteraceae</taxon>
        <taxon>Marivita</taxon>
    </lineage>
</organism>
<proteinExistence type="predicted"/>